<dbReference type="GO" id="GO:0000122">
    <property type="term" value="P:negative regulation of transcription by RNA polymerase II"/>
    <property type="evidence" value="ECO:0007669"/>
    <property type="project" value="TreeGrafter"/>
</dbReference>
<dbReference type="PANTHER" id="PTHR28665">
    <property type="entry name" value="BEN DOMAIN-CONTAINING PROTEIN 3"/>
    <property type="match status" value="1"/>
</dbReference>
<protein>
    <submittedName>
        <fullName evidence="1">(spotted green pufferfish) hypothetical protein</fullName>
    </submittedName>
</protein>
<dbReference type="EMBL" id="CAAE01003570">
    <property type="protein sequence ID" value="CAF87938.1"/>
    <property type="molecule type" value="Genomic_DNA"/>
</dbReference>
<dbReference type="PANTHER" id="PTHR28665:SF1">
    <property type="entry name" value="BEN DOMAIN-CONTAINING PROTEIN 3"/>
    <property type="match status" value="1"/>
</dbReference>
<name>Q4TGP4_TETNG</name>
<dbReference type="InterPro" id="IPR033583">
    <property type="entry name" value="BEND3"/>
</dbReference>
<feature type="non-terminal residue" evidence="1">
    <location>
        <position position="1"/>
    </location>
</feature>
<reference evidence="1" key="2">
    <citation type="submission" date="2004-02" db="EMBL/GenBank/DDBJ databases">
        <authorList>
            <consortium name="Genoscope"/>
            <consortium name="Whitehead Institute Centre for Genome Research"/>
        </authorList>
    </citation>
    <scope>NUCLEOTIDE SEQUENCE</scope>
</reference>
<evidence type="ECO:0000313" key="1">
    <source>
        <dbReference type="EMBL" id="CAF87938.1"/>
    </source>
</evidence>
<dbReference type="GO" id="GO:0000792">
    <property type="term" value="C:heterochromatin"/>
    <property type="evidence" value="ECO:0007669"/>
    <property type="project" value="InterPro"/>
</dbReference>
<dbReference type="GO" id="GO:0000183">
    <property type="term" value="P:rDNA heterochromatin formation"/>
    <property type="evidence" value="ECO:0007669"/>
    <property type="project" value="InterPro"/>
</dbReference>
<sequence length="73" mass="8154">GPSSSQDSSLYPLIEKMFLILNTLNSSMTQLHSKVDLLTLEVMRIKKQIQPVEAATEFQPPPEYLLTSEDCAS</sequence>
<reference evidence="1" key="1">
    <citation type="journal article" date="2004" name="Nature">
        <title>Genome duplication in the teleost fish Tetraodon nigroviridis reveals the early vertebrate proto-karyotype.</title>
        <authorList>
            <person name="Jaillon O."/>
            <person name="Aury J.-M."/>
            <person name="Brunet F."/>
            <person name="Petit J.-L."/>
            <person name="Stange-Thomann N."/>
            <person name="Mauceli E."/>
            <person name="Bouneau L."/>
            <person name="Fischer C."/>
            <person name="Ozouf-Costaz C."/>
            <person name="Bernot A."/>
            <person name="Nicaud S."/>
            <person name="Jaffe D."/>
            <person name="Fisher S."/>
            <person name="Lutfalla G."/>
            <person name="Dossat C."/>
            <person name="Segurens B."/>
            <person name="Dasilva C."/>
            <person name="Salanoubat M."/>
            <person name="Levy M."/>
            <person name="Boudet N."/>
            <person name="Castellano S."/>
            <person name="Anthouard V."/>
            <person name="Jubin C."/>
            <person name="Castelli V."/>
            <person name="Katinka M."/>
            <person name="Vacherie B."/>
            <person name="Biemont C."/>
            <person name="Skalli Z."/>
            <person name="Cattolico L."/>
            <person name="Poulain J."/>
            <person name="De Berardinis V."/>
            <person name="Cruaud C."/>
            <person name="Duprat S."/>
            <person name="Brottier P."/>
            <person name="Coutanceau J.-P."/>
            <person name="Gouzy J."/>
            <person name="Parra G."/>
            <person name="Lardier G."/>
            <person name="Chapple C."/>
            <person name="McKernan K.J."/>
            <person name="McEwan P."/>
            <person name="Bosak S."/>
            <person name="Kellis M."/>
            <person name="Volff J.-N."/>
            <person name="Guigo R."/>
            <person name="Zody M.C."/>
            <person name="Mesirov J."/>
            <person name="Lindblad-Toh K."/>
            <person name="Birren B."/>
            <person name="Nusbaum C."/>
            <person name="Kahn D."/>
            <person name="Robinson-Rechavi M."/>
            <person name="Laudet V."/>
            <person name="Schachter V."/>
            <person name="Quetier F."/>
            <person name="Saurin W."/>
            <person name="Scarpelli C."/>
            <person name="Wincker P."/>
            <person name="Lander E.S."/>
            <person name="Weissenbach J."/>
            <person name="Roest Crollius H."/>
        </authorList>
    </citation>
    <scope>NUCLEOTIDE SEQUENCE [LARGE SCALE GENOMIC DNA]</scope>
</reference>
<organism evidence="1">
    <name type="scientific">Tetraodon nigroviridis</name>
    <name type="common">Spotted green pufferfish</name>
    <name type="synonym">Chelonodon nigroviridis</name>
    <dbReference type="NCBI Taxonomy" id="99883"/>
    <lineage>
        <taxon>Eukaryota</taxon>
        <taxon>Metazoa</taxon>
        <taxon>Chordata</taxon>
        <taxon>Craniata</taxon>
        <taxon>Vertebrata</taxon>
        <taxon>Euteleostomi</taxon>
        <taxon>Actinopterygii</taxon>
        <taxon>Neopterygii</taxon>
        <taxon>Teleostei</taxon>
        <taxon>Neoteleostei</taxon>
        <taxon>Acanthomorphata</taxon>
        <taxon>Eupercaria</taxon>
        <taxon>Tetraodontiformes</taxon>
        <taxon>Tetradontoidea</taxon>
        <taxon>Tetraodontidae</taxon>
        <taxon>Tetraodon</taxon>
    </lineage>
</organism>
<dbReference type="AlphaFoldDB" id="Q4TGP4"/>
<proteinExistence type="predicted"/>
<dbReference type="KEGG" id="tng:GSTEN00000999G001"/>
<gene>
    <name evidence="1" type="ORF">GSTENG00000999001</name>
</gene>
<accession>Q4TGP4</accession>
<dbReference type="GO" id="GO:0000182">
    <property type="term" value="F:rDNA binding"/>
    <property type="evidence" value="ECO:0007669"/>
    <property type="project" value="TreeGrafter"/>
</dbReference>
<comment type="caution">
    <text evidence="1">The sequence shown here is derived from an EMBL/GenBank/DDBJ whole genome shotgun (WGS) entry which is preliminary data.</text>
</comment>
<dbReference type="OrthoDB" id="9927103at2759"/>